<dbReference type="GO" id="GO:0008017">
    <property type="term" value="F:microtubule binding"/>
    <property type="evidence" value="ECO:0007669"/>
    <property type="project" value="InterPro"/>
</dbReference>
<keyword evidence="4" id="KW-0493">Microtubule</keyword>
<dbReference type="AlphaFoldDB" id="A0A834WI27"/>
<evidence type="ECO:0000256" key="2">
    <source>
        <dbReference type="ARBA" id="ARBA00005885"/>
    </source>
</evidence>
<feature type="compositionally biased region" description="Low complexity" evidence="7">
    <location>
        <begin position="189"/>
        <end position="205"/>
    </location>
</feature>
<keyword evidence="5" id="KW-0206">Cytoskeleton</keyword>
<dbReference type="GO" id="GO:0005874">
    <property type="term" value="C:microtubule"/>
    <property type="evidence" value="ECO:0007669"/>
    <property type="project" value="UniProtKB-KW"/>
</dbReference>
<feature type="compositionally biased region" description="Basic and acidic residues" evidence="7">
    <location>
        <begin position="59"/>
        <end position="94"/>
    </location>
</feature>
<dbReference type="OrthoDB" id="1925970at2759"/>
<feature type="region of interest" description="Disordered" evidence="7">
    <location>
        <begin position="269"/>
        <end position="381"/>
    </location>
</feature>
<evidence type="ECO:0000256" key="1">
    <source>
        <dbReference type="ARBA" id="ARBA00004245"/>
    </source>
</evidence>
<comment type="similarity">
    <text evidence="2">Belongs to the TPX2 family.</text>
</comment>
<gene>
    <name evidence="9" type="ORF">G2W53_023274</name>
</gene>
<reference evidence="9" key="1">
    <citation type="submission" date="2020-09" db="EMBL/GenBank/DDBJ databases">
        <title>Genome-Enabled Discovery of Anthraquinone Biosynthesis in Senna tora.</title>
        <authorList>
            <person name="Kang S.-H."/>
            <person name="Pandey R.P."/>
            <person name="Lee C.-M."/>
            <person name="Sim J.-S."/>
            <person name="Jeong J.-T."/>
            <person name="Choi B.-S."/>
            <person name="Jung M."/>
            <person name="Ginzburg D."/>
            <person name="Zhao K."/>
            <person name="Won S.Y."/>
            <person name="Oh T.-J."/>
            <person name="Yu Y."/>
            <person name="Kim N.-H."/>
            <person name="Lee O.R."/>
            <person name="Lee T.-H."/>
            <person name="Bashyal P."/>
            <person name="Kim T.-S."/>
            <person name="Lee W.-H."/>
            <person name="Kawkins C."/>
            <person name="Kim C.-K."/>
            <person name="Kim J.S."/>
            <person name="Ahn B.O."/>
            <person name="Rhee S.Y."/>
            <person name="Sohng J.K."/>
        </authorList>
    </citation>
    <scope>NUCLEOTIDE SEQUENCE</scope>
    <source>
        <tissue evidence="9">Leaf</tissue>
    </source>
</reference>
<dbReference type="PANTHER" id="PTHR46372:SF6">
    <property type="entry name" value="PROTEIN WVD2-LIKE 1"/>
    <property type="match status" value="1"/>
</dbReference>
<evidence type="ECO:0000313" key="10">
    <source>
        <dbReference type="Proteomes" id="UP000634136"/>
    </source>
</evidence>
<dbReference type="InterPro" id="IPR027329">
    <property type="entry name" value="TPX2_C"/>
</dbReference>
<sequence length="381" mass="42155">MGREVTGIHVTDKRPNAVVVASNGSSNDKLRASPKIAAVKIEAKDHEVEESNGVNSLAEKSHVKKDVLGAKSTNHDADLPEEKNKKLEAQKTSEIKNSSLPATRSAVVGKEHIKHSVPQPSNLATKKHDSNTQIVDTEAIETGGNLSPNADNIHSPSSTKNSQSNSPLTSRKLLQSEDKKYHDDEDNWSVSSSSVASGRTARSRVTVGTAPTFRCSERAEKRKEFYQKLEEKHRALEEERSQYEARQKEEREAAIKQLRKSLVIKANPVPSFYYEGPPPKIELKKQLPLTRPKSPKLSRRKSCGDAIYPSPEVCTRAQRHSPASFKGRSNSPPVRTRSKERVSGRNSNGSCKTKERPKLDKETESTPKITEQTNADISVQS</sequence>
<feature type="compositionally biased region" description="Basic and acidic residues" evidence="7">
    <location>
        <begin position="174"/>
        <end position="183"/>
    </location>
</feature>
<feature type="compositionally biased region" description="Low complexity" evidence="7">
    <location>
        <begin position="155"/>
        <end position="167"/>
    </location>
</feature>
<organism evidence="9 10">
    <name type="scientific">Senna tora</name>
    <dbReference type="NCBI Taxonomy" id="362788"/>
    <lineage>
        <taxon>Eukaryota</taxon>
        <taxon>Viridiplantae</taxon>
        <taxon>Streptophyta</taxon>
        <taxon>Embryophyta</taxon>
        <taxon>Tracheophyta</taxon>
        <taxon>Spermatophyta</taxon>
        <taxon>Magnoliopsida</taxon>
        <taxon>eudicotyledons</taxon>
        <taxon>Gunneridae</taxon>
        <taxon>Pentapetalae</taxon>
        <taxon>rosids</taxon>
        <taxon>fabids</taxon>
        <taxon>Fabales</taxon>
        <taxon>Fabaceae</taxon>
        <taxon>Caesalpinioideae</taxon>
        <taxon>Cassia clade</taxon>
        <taxon>Senna</taxon>
    </lineage>
</organism>
<protein>
    <submittedName>
        <fullName evidence="9">Protein WVD2-like 2</fullName>
    </submittedName>
</protein>
<evidence type="ECO:0000256" key="6">
    <source>
        <dbReference type="SAM" id="Coils"/>
    </source>
</evidence>
<dbReference type="EMBL" id="JAAIUW010000008">
    <property type="protein sequence ID" value="KAF7817819.1"/>
    <property type="molecule type" value="Genomic_DNA"/>
</dbReference>
<evidence type="ECO:0000259" key="8">
    <source>
        <dbReference type="Pfam" id="PF06886"/>
    </source>
</evidence>
<feature type="compositionally biased region" description="Polar residues" evidence="7">
    <location>
        <begin position="144"/>
        <end position="154"/>
    </location>
</feature>
<feature type="region of interest" description="Disordered" evidence="7">
    <location>
        <begin position="46"/>
        <end position="212"/>
    </location>
</feature>
<comment type="subcellular location">
    <subcellularLocation>
        <location evidence="1">Cytoplasm</location>
        <location evidence="1">Cytoskeleton</location>
    </subcellularLocation>
</comment>
<keyword evidence="10" id="KW-1185">Reference proteome</keyword>
<dbReference type="Pfam" id="PF06886">
    <property type="entry name" value="TPX2"/>
    <property type="match status" value="1"/>
</dbReference>
<evidence type="ECO:0000256" key="3">
    <source>
        <dbReference type="ARBA" id="ARBA00022490"/>
    </source>
</evidence>
<evidence type="ECO:0000256" key="4">
    <source>
        <dbReference type="ARBA" id="ARBA00022701"/>
    </source>
</evidence>
<feature type="compositionally biased region" description="Polar residues" evidence="7">
    <location>
        <begin position="366"/>
        <end position="381"/>
    </location>
</feature>
<evidence type="ECO:0000256" key="5">
    <source>
        <dbReference type="ARBA" id="ARBA00023212"/>
    </source>
</evidence>
<dbReference type="InterPro" id="IPR044806">
    <property type="entry name" value="WVD2/WDL1-4"/>
</dbReference>
<dbReference type="GO" id="GO:0000226">
    <property type="term" value="P:microtubule cytoskeleton organization"/>
    <property type="evidence" value="ECO:0007669"/>
    <property type="project" value="InterPro"/>
</dbReference>
<dbReference type="Proteomes" id="UP000634136">
    <property type="component" value="Unassembled WGS sequence"/>
</dbReference>
<proteinExistence type="inferred from homology"/>
<name>A0A834WI27_9FABA</name>
<keyword evidence="6" id="KW-0175">Coiled coil</keyword>
<keyword evidence="3" id="KW-0963">Cytoplasm</keyword>
<feature type="domain" description="TPX2 C-terminal" evidence="8">
    <location>
        <begin position="212"/>
        <end position="281"/>
    </location>
</feature>
<evidence type="ECO:0000313" key="9">
    <source>
        <dbReference type="EMBL" id="KAF7817819.1"/>
    </source>
</evidence>
<dbReference type="PANTHER" id="PTHR46372">
    <property type="entry name" value="PROTEIN WVD2-LIKE 3"/>
    <property type="match status" value="1"/>
</dbReference>
<accession>A0A834WI27</accession>
<feature type="compositionally biased region" description="Basic and acidic residues" evidence="7">
    <location>
        <begin position="352"/>
        <end position="365"/>
    </location>
</feature>
<comment type="caution">
    <text evidence="9">The sequence shown here is derived from an EMBL/GenBank/DDBJ whole genome shotgun (WGS) entry which is preliminary data.</text>
</comment>
<evidence type="ECO:0000256" key="7">
    <source>
        <dbReference type="SAM" id="MobiDB-lite"/>
    </source>
</evidence>
<feature type="coiled-coil region" evidence="6">
    <location>
        <begin position="219"/>
        <end position="253"/>
    </location>
</feature>